<evidence type="ECO:0000313" key="7">
    <source>
        <dbReference type="EMBL" id="KDQ13397.1"/>
    </source>
</evidence>
<name>A0A067MNG3_BOTB1</name>
<feature type="domain" description="HAT C-terminal dimerisation" evidence="6">
    <location>
        <begin position="132"/>
        <end position="197"/>
    </location>
</feature>
<dbReference type="AlphaFoldDB" id="A0A067MNG3"/>
<evidence type="ECO:0000256" key="3">
    <source>
        <dbReference type="ARBA" id="ARBA00022771"/>
    </source>
</evidence>
<accession>A0A067MNG3</accession>
<protein>
    <recommendedName>
        <fullName evidence="6">HAT C-terminal dimerisation domain-containing protein</fullName>
    </recommendedName>
</protein>
<reference evidence="8" key="1">
    <citation type="journal article" date="2014" name="Proc. Natl. Acad. Sci. U.S.A.">
        <title>Extensive sampling of basidiomycete genomes demonstrates inadequacy of the white-rot/brown-rot paradigm for wood decay fungi.</title>
        <authorList>
            <person name="Riley R."/>
            <person name="Salamov A.A."/>
            <person name="Brown D.W."/>
            <person name="Nagy L.G."/>
            <person name="Floudas D."/>
            <person name="Held B.W."/>
            <person name="Levasseur A."/>
            <person name="Lombard V."/>
            <person name="Morin E."/>
            <person name="Otillar R."/>
            <person name="Lindquist E.A."/>
            <person name="Sun H."/>
            <person name="LaButti K.M."/>
            <person name="Schmutz J."/>
            <person name="Jabbour D."/>
            <person name="Luo H."/>
            <person name="Baker S.E."/>
            <person name="Pisabarro A.G."/>
            <person name="Walton J.D."/>
            <person name="Blanchette R.A."/>
            <person name="Henrissat B."/>
            <person name="Martin F."/>
            <person name="Cullen D."/>
            <person name="Hibbett D.S."/>
            <person name="Grigoriev I.V."/>
        </authorList>
    </citation>
    <scope>NUCLEOTIDE SEQUENCE [LARGE SCALE GENOMIC DNA]</scope>
    <source>
        <strain evidence="8">FD-172 SS1</strain>
    </source>
</reference>
<dbReference type="GO" id="GO:0008270">
    <property type="term" value="F:zinc ion binding"/>
    <property type="evidence" value="ECO:0007669"/>
    <property type="project" value="UniProtKB-KW"/>
</dbReference>
<dbReference type="HOGENOM" id="CLU_009123_4_3_1"/>
<keyword evidence="8" id="KW-1185">Reference proteome</keyword>
<evidence type="ECO:0000256" key="5">
    <source>
        <dbReference type="ARBA" id="ARBA00023242"/>
    </source>
</evidence>
<dbReference type="PANTHER" id="PTHR46481">
    <property type="entry name" value="ZINC FINGER BED DOMAIN-CONTAINING PROTEIN 4"/>
    <property type="match status" value="1"/>
</dbReference>
<keyword evidence="4" id="KW-0862">Zinc</keyword>
<dbReference type="InterPro" id="IPR008906">
    <property type="entry name" value="HATC_C_dom"/>
</dbReference>
<dbReference type="GO" id="GO:0046983">
    <property type="term" value="F:protein dimerization activity"/>
    <property type="evidence" value="ECO:0007669"/>
    <property type="project" value="InterPro"/>
</dbReference>
<dbReference type="InterPro" id="IPR052035">
    <property type="entry name" value="ZnF_BED_domain_contain"/>
</dbReference>
<keyword evidence="3" id="KW-0863">Zinc-finger</keyword>
<comment type="subcellular location">
    <subcellularLocation>
        <location evidence="1">Nucleus</location>
    </subcellularLocation>
</comment>
<dbReference type="InterPro" id="IPR012337">
    <property type="entry name" value="RNaseH-like_sf"/>
</dbReference>
<dbReference type="Proteomes" id="UP000027195">
    <property type="component" value="Unassembled WGS sequence"/>
</dbReference>
<sequence>VIPLIDTLHAGLTDVVADTSNHPAVRHAVQRGISALNKYYSLTDDSYIARFALLLHPTFKTDYMRHQEWPDSWIEQALSLIRQVWKADYAPRAQVPASTSTTTEPRSGGLYDFNRYRKGKRVTATSDAIDQLEAYLAQDSFHVEDPLAYWNEKRASGTSPELAQMALDYLTIPATSVDVERAFSCGRQTVSLYRHSL</sequence>
<dbReference type="Pfam" id="PF05699">
    <property type="entry name" value="Dimer_Tnp_hAT"/>
    <property type="match status" value="1"/>
</dbReference>
<evidence type="ECO:0000256" key="4">
    <source>
        <dbReference type="ARBA" id="ARBA00022833"/>
    </source>
</evidence>
<dbReference type="SUPFAM" id="SSF53098">
    <property type="entry name" value="Ribonuclease H-like"/>
    <property type="match status" value="1"/>
</dbReference>
<evidence type="ECO:0000256" key="1">
    <source>
        <dbReference type="ARBA" id="ARBA00004123"/>
    </source>
</evidence>
<feature type="non-terminal residue" evidence="7">
    <location>
        <position position="197"/>
    </location>
</feature>
<organism evidence="7 8">
    <name type="scientific">Botryobasidium botryosum (strain FD-172 SS1)</name>
    <dbReference type="NCBI Taxonomy" id="930990"/>
    <lineage>
        <taxon>Eukaryota</taxon>
        <taxon>Fungi</taxon>
        <taxon>Dikarya</taxon>
        <taxon>Basidiomycota</taxon>
        <taxon>Agaricomycotina</taxon>
        <taxon>Agaricomycetes</taxon>
        <taxon>Cantharellales</taxon>
        <taxon>Botryobasidiaceae</taxon>
        <taxon>Botryobasidium</taxon>
    </lineage>
</organism>
<dbReference type="InParanoid" id="A0A067MNG3"/>
<evidence type="ECO:0000256" key="2">
    <source>
        <dbReference type="ARBA" id="ARBA00022723"/>
    </source>
</evidence>
<dbReference type="EMBL" id="KL198044">
    <property type="protein sequence ID" value="KDQ13397.1"/>
    <property type="molecule type" value="Genomic_DNA"/>
</dbReference>
<proteinExistence type="predicted"/>
<dbReference type="PANTHER" id="PTHR46481:SF10">
    <property type="entry name" value="ZINC FINGER BED DOMAIN-CONTAINING PROTEIN 39"/>
    <property type="match status" value="1"/>
</dbReference>
<keyword evidence="5" id="KW-0539">Nucleus</keyword>
<keyword evidence="2" id="KW-0479">Metal-binding</keyword>
<evidence type="ECO:0000313" key="8">
    <source>
        <dbReference type="Proteomes" id="UP000027195"/>
    </source>
</evidence>
<dbReference type="OrthoDB" id="3359487at2759"/>
<feature type="non-terminal residue" evidence="7">
    <location>
        <position position="1"/>
    </location>
</feature>
<evidence type="ECO:0000259" key="6">
    <source>
        <dbReference type="Pfam" id="PF05699"/>
    </source>
</evidence>
<dbReference type="GO" id="GO:0005634">
    <property type="term" value="C:nucleus"/>
    <property type="evidence" value="ECO:0007669"/>
    <property type="project" value="UniProtKB-SubCell"/>
</dbReference>
<gene>
    <name evidence="7" type="ORF">BOTBODRAFT_87235</name>
</gene>